<keyword evidence="2" id="KW-1185">Reference proteome</keyword>
<accession>A8I1M4</accession>
<evidence type="ECO:0000313" key="1">
    <source>
        <dbReference type="EMBL" id="BAF87397.1"/>
    </source>
</evidence>
<reference evidence="1 2" key="1">
    <citation type="journal article" date="2007" name="Appl. Environ. Microbiol.">
        <title>Rhizobial factors required for stem nodule maturation and maintenance in Sesbania rostrata-Azorhizobium caulinodans ORS571 symbiosis.</title>
        <authorList>
            <person name="Suzuki S."/>
            <person name="Aono T."/>
            <person name="Lee KB."/>
            <person name="Suzuki T."/>
            <person name="Liu CT."/>
            <person name="Miwa H."/>
            <person name="Wakao S."/>
            <person name="Iki T."/>
            <person name="Oyaizu H."/>
        </authorList>
    </citation>
    <scope>NUCLEOTIDE SEQUENCE [LARGE SCALE GENOMIC DNA]</scope>
    <source>
        <strain evidence="2">ATCC 43989 / DSM 5975 / JCM 20966 / LMG 6465 / NBRC 14845 / NCIMB 13405 / ORS 571</strain>
    </source>
</reference>
<proteinExistence type="predicted"/>
<organism evidence="1 2">
    <name type="scientific">Azorhizobium caulinodans (strain ATCC 43989 / DSM 5975 / JCM 20966 / LMG 6465 / NBRC 14845 / NCIMB 13405 / ORS 571)</name>
    <dbReference type="NCBI Taxonomy" id="438753"/>
    <lineage>
        <taxon>Bacteria</taxon>
        <taxon>Pseudomonadati</taxon>
        <taxon>Pseudomonadota</taxon>
        <taxon>Alphaproteobacteria</taxon>
        <taxon>Hyphomicrobiales</taxon>
        <taxon>Xanthobacteraceae</taxon>
        <taxon>Azorhizobium</taxon>
    </lineage>
</organism>
<reference evidence="2" key="2">
    <citation type="submission" date="2007-04" db="EMBL/GenBank/DDBJ databases">
        <title>Complete genome sequence of the nitrogen-fixing bacterium Azorhizobium caulinodans ORS571.</title>
        <authorList>
            <person name="Lee K.B."/>
            <person name="Backer P.D."/>
            <person name="Aono T."/>
            <person name="Liu C.T."/>
            <person name="Suzuki S."/>
            <person name="Suzuki T."/>
            <person name="Kaneko T."/>
            <person name="Yamada M."/>
            <person name="Tabata S."/>
            <person name="Kupfer D.M."/>
            <person name="Najar F.Z."/>
            <person name="Wiley G.B."/>
            <person name="Roe B."/>
            <person name="Binnewies T."/>
            <person name="Ussery D."/>
            <person name="Vereecke D."/>
            <person name="Gevers D."/>
            <person name="Holsters M."/>
            <person name="Oyaizu H."/>
        </authorList>
    </citation>
    <scope>NUCLEOTIDE SEQUENCE [LARGE SCALE GENOMIC DNA]</scope>
    <source>
        <strain evidence="2">ATCC 43989 / DSM 5975 / JCM 20966 / LMG 6465 / NBRC 14845 / NCIMB 13405 / ORS 571</strain>
    </source>
</reference>
<dbReference type="STRING" id="438753.AZC_1399"/>
<dbReference type="Proteomes" id="UP000000270">
    <property type="component" value="Chromosome"/>
</dbReference>
<dbReference type="HOGENOM" id="CLU_196550_0_0_5"/>
<protein>
    <submittedName>
        <fullName evidence="1">Uncharacterized protein</fullName>
    </submittedName>
</protein>
<dbReference type="AlphaFoldDB" id="A8I1M4"/>
<reference evidence="1 2" key="3">
    <citation type="journal article" date="2008" name="BMC Genomics">
        <title>The genome of the versatile nitrogen fixer Azorhizobium caulinodans ORS571.</title>
        <authorList>
            <person name="Lee KB."/>
            <person name="Backer P.D."/>
            <person name="Aono T."/>
            <person name="Liu CT."/>
            <person name="Suzuki S."/>
            <person name="Suzuki T."/>
            <person name="Kaneko T."/>
            <person name="Yamada M."/>
            <person name="Tabata S."/>
            <person name="Kupfer D.M."/>
            <person name="Najar F.Z."/>
            <person name="Wiley G.B."/>
            <person name="Roe B."/>
            <person name="Binnewies T.T."/>
            <person name="Ussery D.W."/>
            <person name="D'Haeze W."/>
            <person name="Herder J.D."/>
            <person name="Gevers D."/>
            <person name="Vereecke D."/>
            <person name="Holsters M."/>
            <person name="Oyaizu H."/>
        </authorList>
    </citation>
    <scope>NUCLEOTIDE SEQUENCE [LARGE SCALE GENOMIC DNA]</scope>
    <source>
        <strain evidence="2">ATCC 43989 / DSM 5975 / JCM 20966 / LMG 6465 / NBRC 14845 / NCIMB 13405 / ORS 571</strain>
    </source>
</reference>
<dbReference type="EMBL" id="AP009384">
    <property type="protein sequence ID" value="BAF87397.1"/>
    <property type="molecule type" value="Genomic_DNA"/>
</dbReference>
<reference evidence="1 2" key="6">
    <citation type="journal article" date="2011" name="Appl. Environ. Microbiol.">
        <title>Involvement of the azorhizobial chromosome partition gene (parA) in the onset of bacteroid differentiation during Sesbania rostrata stem nodule development.</title>
        <authorList>
            <person name="Liu CT."/>
            <person name="Lee KB."/>
            <person name="Wang YS."/>
            <person name="Peng MH."/>
            <person name="Lee KT."/>
            <person name="Suzuki S."/>
            <person name="Suzuki T."/>
            <person name="Oyaizu H."/>
        </authorList>
    </citation>
    <scope>NUCLEOTIDE SEQUENCE [LARGE SCALE GENOMIC DNA]</scope>
    <source>
        <strain evidence="2">ATCC 43989 / DSM 5975 / JCM 20966 / LMG 6465 / NBRC 14845 / NCIMB 13405 / ORS 571</strain>
    </source>
</reference>
<reference evidence="1 2" key="5">
    <citation type="journal article" date="2010" name="Appl. Environ. Microbiol.">
        <title>phrR-like gene praR of Azorhizobium caulinodans ORS571 is essential for symbiosis with Sesbania rostrata and is involved in expression of reb genes.</title>
        <authorList>
            <person name="Akiba N."/>
            <person name="Aono T."/>
            <person name="Toyazaki H."/>
            <person name="Sato S."/>
            <person name="Oyaizu H."/>
        </authorList>
    </citation>
    <scope>NUCLEOTIDE SEQUENCE [LARGE SCALE GENOMIC DNA]</scope>
    <source>
        <strain evidence="2">ATCC 43989 / DSM 5975 / JCM 20966 / LMG 6465 / NBRC 14845 / NCIMB 13405 / ORS 571</strain>
    </source>
</reference>
<dbReference type="KEGG" id="azc:AZC_1399"/>
<sequence length="66" mass="7721">MSAKFSVDLWVEFIVGFRAPPGRFQILRQLPPDRGEPSYRVKGEKEAFERVARESELRPWADRISD</sequence>
<gene>
    <name evidence="1" type="ordered locus">AZC_1399</name>
</gene>
<evidence type="ECO:0000313" key="2">
    <source>
        <dbReference type="Proteomes" id="UP000000270"/>
    </source>
</evidence>
<name>A8I1M4_AZOC5</name>
<reference evidence="1 2" key="4">
    <citation type="journal article" date="2009" name="Appl. Environ. Microbiol.">
        <title>Comparative genome-wide transcriptional profiling of Azorhizobium caulinodans ORS571 grown under free-living and symbiotic conditions.</title>
        <authorList>
            <person name="Tsukada S."/>
            <person name="Aono T."/>
            <person name="Akiba N."/>
            <person name="Lee KB."/>
            <person name="Liu CT."/>
            <person name="Toyazaki H."/>
            <person name="Oyaizu H."/>
        </authorList>
    </citation>
    <scope>NUCLEOTIDE SEQUENCE [LARGE SCALE GENOMIC DNA]</scope>
    <source>
        <strain evidence="2">ATCC 43989 / DSM 5975 / JCM 20966 / LMG 6465 / NBRC 14845 / NCIMB 13405 / ORS 571</strain>
    </source>
</reference>